<dbReference type="AlphaFoldDB" id="A0A084VQT9"/>
<dbReference type="Proteomes" id="UP000030765">
    <property type="component" value="Unassembled WGS sequence"/>
</dbReference>
<keyword evidence="3" id="KW-1185">Reference proteome</keyword>
<evidence type="ECO:0000313" key="1">
    <source>
        <dbReference type="EMBL" id="KFB40333.1"/>
    </source>
</evidence>
<protein>
    <submittedName>
        <fullName evidence="1">AGAP007272-PA-like protein</fullName>
    </submittedName>
</protein>
<sequence>MFETVFLSFSLGTFTNTQDVMLALPNPVPNFGLSSPISGSDQVSKVTNQTGILLRTVDDRLNISLTSSYAKLNQTLAQLTTLAHFIVHVDALITAPLLALTDDVSGDVRGRFAPVLAGIAATRAYMDQTLPAKLDQLEALISASVPNRLKDAFGCLRSGLDRLGAALDVLRGALLATEKKFGSGDIPPAVLNKYLTVGTVYDVAKAMTGVKICIPSIVDTIDTTIANLKTADDYILSFKDKLAELFGPMTGVNVYENLLCRKNENGMQ</sequence>
<evidence type="ECO:0000313" key="2">
    <source>
        <dbReference type="EnsemblMetazoa" id="ASIC007823-PA"/>
    </source>
</evidence>
<dbReference type="EnsemblMetazoa" id="ASIC007823-RA">
    <property type="protein sequence ID" value="ASIC007823-PA"/>
    <property type="gene ID" value="ASIC007823"/>
</dbReference>
<reference evidence="1 3" key="1">
    <citation type="journal article" date="2014" name="BMC Genomics">
        <title>Genome sequence of Anopheles sinensis provides insight into genetics basis of mosquito competence for malaria parasites.</title>
        <authorList>
            <person name="Zhou D."/>
            <person name="Zhang D."/>
            <person name="Ding G."/>
            <person name="Shi L."/>
            <person name="Hou Q."/>
            <person name="Ye Y."/>
            <person name="Xu Y."/>
            <person name="Zhou H."/>
            <person name="Xiong C."/>
            <person name="Li S."/>
            <person name="Yu J."/>
            <person name="Hong S."/>
            <person name="Yu X."/>
            <person name="Zou P."/>
            <person name="Chen C."/>
            <person name="Chang X."/>
            <person name="Wang W."/>
            <person name="Lv Y."/>
            <person name="Sun Y."/>
            <person name="Ma L."/>
            <person name="Shen B."/>
            <person name="Zhu C."/>
        </authorList>
    </citation>
    <scope>NUCLEOTIDE SEQUENCE [LARGE SCALE GENOMIC DNA]</scope>
</reference>
<dbReference type="OrthoDB" id="7736658at2759"/>
<proteinExistence type="predicted"/>
<organism evidence="1">
    <name type="scientific">Anopheles sinensis</name>
    <name type="common">Mosquito</name>
    <dbReference type="NCBI Taxonomy" id="74873"/>
    <lineage>
        <taxon>Eukaryota</taxon>
        <taxon>Metazoa</taxon>
        <taxon>Ecdysozoa</taxon>
        <taxon>Arthropoda</taxon>
        <taxon>Hexapoda</taxon>
        <taxon>Insecta</taxon>
        <taxon>Pterygota</taxon>
        <taxon>Neoptera</taxon>
        <taxon>Endopterygota</taxon>
        <taxon>Diptera</taxon>
        <taxon>Nematocera</taxon>
        <taxon>Culicoidea</taxon>
        <taxon>Culicidae</taxon>
        <taxon>Anophelinae</taxon>
        <taxon>Anopheles</taxon>
    </lineage>
</organism>
<name>A0A084VQT9_ANOSI</name>
<evidence type="ECO:0000313" key="3">
    <source>
        <dbReference type="Proteomes" id="UP000030765"/>
    </source>
</evidence>
<gene>
    <name evidence="1" type="ORF">ZHAS_00007823</name>
</gene>
<dbReference type="VEuPathDB" id="VectorBase:ASIC007823"/>
<dbReference type="EMBL" id="ATLV01015320">
    <property type="status" value="NOT_ANNOTATED_CDS"/>
    <property type="molecule type" value="Genomic_DNA"/>
</dbReference>
<reference evidence="2" key="2">
    <citation type="submission" date="2020-05" db="UniProtKB">
        <authorList>
            <consortium name="EnsemblMetazoa"/>
        </authorList>
    </citation>
    <scope>IDENTIFICATION</scope>
</reference>
<accession>A0A084VQT9</accession>
<dbReference type="EMBL" id="KE525006">
    <property type="protein sequence ID" value="KFB40333.1"/>
    <property type="molecule type" value="Genomic_DNA"/>
</dbReference>